<reference evidence="1 2" key="1">
    <citation type="submission" date="2019-07" db="EMBL/GenBank/DDBJ databases">
        <title>Whole genome shotgun sequence of Adhaeribacter aerolatus NBRC 106133.</title>
        <authorList>
            <person name="Hosoyama A."/>
            <person name="Uohara A."/>
            <person name="Ohji S."/>
            <person name="Ichikawa N."/>
        </authorList>
    </citation>
    <scope>NUCLEOTIDE SEQUENCE [LARGE SCALE GENOMIC DNA]</scope>
    <source>
        <strain evidence="1 2">NBRC 106133</strain>
    </source>
</reference>
<protein>
    <submittedName>
        <fullName evidence="1">Uncharacterized protein</fullName>
    </submittedName>
</protein>
<sequence length="238" mass="26809">MERGLFTMDTFLRKYWLGILIIFNLGCQLDYVEPLLIQGQAGEADARKKPATDCSEYFYFYEQTRVMLGEVNTSKIVLGFREGVTSEQKAAFIAKHPYLQSIQNELNTGSADATIVLLTTGLTCAQVETVLNQLAKKQEIRYANPFFQSPIDESLLGITNQFILNLKPGYTSEDLEKLTRRTKTRIVEQLGEGIFILSADKYSAGNALQMANKFSQFRQVASSEPDFLYDLQSPGLKL</sequence>
<evidence type="ECO:0000313" key="2">
    <source>
        <dbReference type="Proteomes" id="UP000321532"/>
    </source>
</evidence>
<accession>A0A512B092</accession>
<gene>
    <name evidence="1" type="ORF">AAE02nite_30440</name>
</gene>
<dbReference type="AlphaFoldDB" id="A0A512B092"/>
<keyword evidence="2" id="KW-1185">Reference proteome</keyword>
<name>A0A512B092_9BACT</name>
<proteinExistence type="predicted"/>
<organism evidence="1 2">
    <name type="scientific">Adhaeribacter aerolatus</name>
    <dbReference type="NCBI Taxonomy" id="670289"/>
    <lineage>
        <taxon>Bacteria</taxon>
        <taxon>Pseudomonadati</taxon>
        <taxon>Bacteroidota</taxon>
        <taxon>Cytophagia</taxon>
        <taxon>Cytophagales</taxon>
        <taxon>Hymenobacteraceae</taxon>
        <taxon>Adhaeribacter</taxon>
    </lineage>
</organism>
<comment type="caution">
    <text evidence="1">The sequence shown here is derived from an EMBL/GenBank/DDBJ whole genome shotgun (WGS) entry which is preliminary data.</text>
</comment>
<dbReference type="Proteomes" id="UP000321532">
    <property type="component" value="Unassembled WGS sequence"/>
</dbReference>
<dbReference type="EMBL" id="BJYS01000023">
    <property type="protein sequence ID" value="GEO05380.1"/>
    <property type="molecule type" value="Genomic_DNA"/>
</dbReference>
<evidence type="ECO:0000313" key="1">
    <source>
        <dbReference type="EMBL" id="GEO05380.1"/>
    </source>
</evidence>